<feature type="region of interest" description="Disordered" evidence="1">
    <location>
        <begin position="277"/>
        <end position="297"/>
    </location>
</feature>
<protein>
    <submittedName>
        <fullName evidence="2">Uncharacterized protein</fullName>
    </submittedName>
</protein>
<evidence type="ECO:0000256" key="1">
    <source>
        <dbReference type="SAM" id="MobiDB-lite"/>
    </source>
</evidence>
<gene>
    <name evidence="2" type="ORF">SOCE26_015160</name>
</gene>
<accession>A0A2L0ELE6</accession>
<organism evidence="2 3">
    <name type="scientific">Sorangium cellulosum</name>
    <name type="common">Polyangium cellulosum</name>
    <dbReference type="NCBI Taxonomy" id="56"/>
    <lineage>
        <taxon>Bacteria</taxon>
        <taxon>Pseudomonadati</taxon>
        <taxon>Myxococcota</taxon>
        <taxon>Polyangia</taxon>
        <taxon>Polyangiales</taxon>
        <taxon>Polyangiaceae</taxon>
        <taxon>Sorangium</taxon>
    </lineage>
</organism>
<dbReference type="EMBL" id="CP012673">
    <property type="protein sequence ID" value="AUX40119.1"/>
    <property type="molecule type" value="Genomic_DNA"/>
</dbReference>
<dbReference type="Proteomes" id="UP000238348">
    <property type="component" value="Chromosome"/>
</dbReference>
<reference evidence="2 3" key="1">
    <citation type="submission" date="2015-09" db="EMBL/GenBank/DDBJ databases">
        <title>Sorangium comparison.</title>
        <authorList>
            <person name="Zaburannyi N."/>
            <person name="Bunk B."/>
            <person name="Overmann J."/>
            <person name="Mueller R."/>
        </authorList>
    </citation>
    <scope>NUCLEOTIDE SEQUENCE [LARGE SCALE GENOMIC DNA]</scope>
    <source>
        <strain evidence="2 3">So ce26</strain>
    </source>
</reference>
<dbReference type="RefSeq" id="WP_234023457.1">
    <property type="nucleotide sequence ID" value="NZ_CP012673.1"/>
</dbReference>
<proteinExistence type="predicted"/>
<sequence>MAVDTITVYCPPVKLRSLTLDELTIEDERSFRHVALYGDLKQVLQRDGYRFRVPDVEASWDRVVFLNLTFWNQSEQGDLIPSEHIAADVVAHVAWHHLAHRALAPASAGAPPSAESLLLAEAIASAFDLYLVGRLLGHAPNAEFLATQVPAMAEAAEAAGLSDAGFEALLAGVSADPERAFEDLRALLFDVTTALRPCDSMGGAAEILAGFDAHRFAPLLHHYELSNWILSTRASGLSPAPDPVARAVDAALRSAPVALDWLEQRWVRPPAPLPLAAQTADAAAQTADAAAQTAPEP</sequence>
<evidence type="ECO:0000313" key="2">
    <source>
        <dbReference type="EMBL" id="AUX40119.1"/>
    </source>
</evidence>
<dbReference type="AlphaFoldDB" id="A0A2L0ELE6"/>
<name>A0A2L0ELE6_SORCE</name>
<evidence type="ECO:0000313" key="3">
    <source>
        <dbReference type="Proteomes" id="UP000238348"/>
    </source>
</evidence>